<gene>
    <name evidence="2" type="ORF">EMWEY_00043150</name>
</gene>
<keyword evidence="3" id="KW-1185">Reference proteome</keyword>
<reference evidence="2" key="1">
    <citation type="submission" date="2013-10" db="EMBL/GenBank/DDBJ databases">
        <title>Genomic analysis of the causative agents of coccidiosis in chickens.</title>
        <authorList>
            <person name="Reid A.J."/>
            <person name="Blake D."/>
            <person name="Billington K."/>
            <person name="Browne H."/>
            <person name="Dunn M."/>
            <person name="Hung S."/>
            <person name="Kawahara F."/>
            <person name="Miranda-Saavedra D."/>
            <person name="Mourier T."/>
            <person name="Nagra H."/>
            <person name="Otto T.D."/>
            <person name="Rawlings N."/>
            <person name="Sanchez A."/>
            <person name="Sanders M."/>
            <person name="Subramaniam C."/>
            <person name="Tay Y."/>
            <person name="Dear P."/>
            <person name="Doerig C."/>
            <person name="Gruber A."/>
            <person name="Parkinson J."/>
            <person name="Shirley M."/>
            <person name="Wan K.L."/>
            <person name="Berriman M."/>
            <person name="Tomley F."/>
            <person name="Pain A."/>
        </authorList>
    </citation>
    <scope>NUCLEOTIDE SEQUENCE [LARGE SCALE GENOMIC DNA]</scope>
    <source>
        <strain evidence="2">Weybridge</strain>
    </source>
</reference>
<dbReference type="EMBL" id="HG722154">
    <property type="protein sequence ID" value="CDJ61613.1"/>
    <property type="molecule type" value="Genomic_DNA"/>
</dbReference>
<dbReference type="RefSeq" id="XP_013338263.1">
    <property type="nucleotide sequence ID" value="XM_013482809.1"/>
</dbReference>
<evidence type="ECO:0000256" key="1">
    <source>
        <dbReference type="SAM" id="MobiDB-lite"/>
    </source>
</evidence>
<dbReference type="OrthoDB" id="348111at2759"/>
<accession>U6MEZ0</accession>
<dbReference type="GeneID" id="25338301"/>
<evidence type="ECO:0000313" key="3">
    <source>
        <dbReference type="Proteomes" id="UP000030763"/>
    </source>
</evidence>
<sequence>MESDPLPDGGPPNKEEEKETLEALHKAAIDLHEASWRRLHTGHWESVPLWCREAHGVACLLLGLSYAASGAAAAAAAENPAAAAAAAAADAAADAAAAQEDFVETAEKAFIFAFRYIDLGLIMGGPKIRVYKRLTAAAAAFDVIRERLLLLLQQEEEEEGEEEQEEEEEEEEQQQQQQQQQQRDNTPSVSLEPLVPINRRRSPVEERTSIGFEDFLVNYLQKDKPLLIRGNTRGISEFPCVNLWRDWRRLRKQFGHRLVPIEIGSSYAEEGWTQRLMLFDDFYTEFIEPSSKGGAPMEGPIGYLAQHALLEQLPFLAKEAPIPDLALAWFVT</sequence>
<reference evidence="2" key="2">
    <citation type="submission" date="2013-10" db="EMBL/GenBank/DDBJ databases">
        <authorList>
            <person name="Aslett M."/>
        </authorList>
    </citation>
    <scope>NUCLEOTIDE SEQUENCE [LARGE SCALE GENOMIC DNA]</scope>
    <source>
        <strain evidence="2">Weybridge</strain>
    </source>
</reference>
<dbReference type="AlphaFoldDB" id="U6MEZ0"/>
<feature type="compositionally biased region" description="Acidic residues" evidence="1">
    <location>
        <begin position="155"/>
        <end position="173"/>
    </location>
</feature>
<dbReference type="VEuPathDB" id="ToxoDB:EMWEY_00043150"/>
<dbReference type="SUPFAM" id="SSF51197">
    <property type="entry name" value="Clavaminate synthase-like"/>
    <property type="match status" value="1"/>
</dbReference>
<evidence type="ECO:0000313" key="2">
    <source>
        <dbReference type="EMBL" id="CDJ61613.1"/>
    </source>
</evidence>
<name>U6MEZ0_EIMMA</name>
<proteinExistence type="predicted"/>
<protein>
    <submittedName>
        <fullName evidence="2">JmjC domain-containing protein, putative</fullName>
    </submittedName>
</protein>
<feature type="region of interest" description="Disordered" evidence="1">
    <location>
        <begin position="155"/>
        <end position="195"/>
    </location>
</feature>
<dbReference type="Gene3D" id="2.60.120.650">
    <property type="entry name" value="Cupin"/>
    <property type="match status" value="1"/>
</dbReference>
<dbReference type="Proteomes" id="UP000030763">
    <property type="component" value="Unassembled WGS sequence"/>
</dbReference>
<organism evidence="2 3">
    <name type="scientific">Eimeria maxima</name>
    <name type="common">Coccidian parasite</name>
    <dbReference type="NCBI Taxonomy" id="5804"/>
    <lineage>
        <taxon>Eukaryota</taxon>
        <taxon>Sar</taxon>
        <taxon>Alveolata</taxon>
        <taxon>Apicomplexa</taxon>
        <taxon>Conoidasida</taxon>
        <taxon>Coccidia</taxon>
        <taxon>Eucoccidiorida</taxon>
        <taxon>Eimeriorina</taxon>
        <taxon>Eimeriidae</taxon>
        <taxon>Eimeria</taxon>
    </lineage>
</organism>